<protein>
    <submittedName>
        <fullName evidence="1">Uncharacterized protein</fullName>
    </submittedName>
</protein>
<evidence type="ECO:0000313" key="1">
    <source>
        <dbReference type="EMBL" id="CCD47900.1"/>
    </source>
</evidence>
<reference evidence="2" key="1">
    <citation type="journal article" date="2011" name="PLoS Genet.">
        <title>Genomic analysis of the necrotrophic fungal pathogens Sclerotinia sclerotiorum and Botrytis cinerea.</title>
        <authorList>
            <person name="Amselem J."/>
            <person name="Cuomo C.A."/>
            <person name="van Kan J.A."/>
            <person name="Viaud M."/>
            <person name="Benito E.P."/>
            <person name="Couloux A."/>
            <person name="Coutinho P.M."/>
            <person name="de Vries R.P."/>
            <person name="Dyer P.S."/>
            <person name="Fillinger S."/>
            <person name="Fournier E."/>
            <person name="Gout L."/>
            <person name="Hahn M."/>
            <person name="Kohn L."/>
            <person name="Lapalu N."/>
            <person name="Plummer K.M."/>
            <person name="Pradier J.M."/>
            <person name="Quevillon E."/>
            <person name="Sharon A."/>
            <person name="Simon A."/>
            <person name="ten Have A."/>
            <person name="Tudzynski B."/>
            <person name="Tudzynski P."/>
            <person name="Wincker P."/>
            <person name="Andrew M."/>
            <person name="Anthouard V."/>
            <person name="Beever R.E."/>
            <person name="Beffa R."/>
            <person name="Benoit I."/>
            <person name="Bouzid O."/>
            <person name="Brault B."/>
            <person name="Chen Z."/>
            <person name="Choquer M."/>
            <person name="Collemare J."/>
            <person name="Cotton P."/>
            <person name="Danchin E.G."/>
            <person name="Da Silva C."/>
            <person name="Gautier A."/>
            <person name="Giraud C."/>
            <person name="Giraud T."/>
            <person name="Gonzalez C."/>
            <person name="Grossetete S."/>
            <person name="Guldener U."/>
            <person name="Henrissat B."/>
            <person name="Howlett B.J."/>
            <person name="Kodira C."/>
            <person name="Kretschmer M."/>
            <person name="Lappartient A."/>
            <person name="Leroch M."/>
            <person name="Levis C."/>
            <person name="Mauceli E."/>
            <person name="Neuveglise C."/>
            <person name="Oeser B."/>
            <person name="Pearson M."/>
            <person name="Poulain J."/>
            <person name="Poussereau N."/>
            <person name="Quesneville H."/>
            <person name="Rascle C."/>
            <person name="Schumacher J."/>
            <person name="Segurens B."/>
            <person name="Sexton A."/>
            <person name="Silva E."/>
            <person name="Sirven C."/>
            <person name="Soanes D.M."/>
            <person name="Talbot N.J."/>
            <person name="Templeton M."/>
            <person name="Yandava C."/>
            <person name="Yarden O."/>
            <person name="Zeng Q."/>
            <person name="Rollins J.A."/>
            <person name="Lebrun M.H."/>
            <person name="Dickman M."/>
        </authorList>
    </citation>
    <scope>NUCLEOTIDE SEQUENCE [LARGE SCALE GENOMIC DNA]</scope>
    <source>
        <strain evidence="2">T4</strain>
    </source>
</reference>
<gene>
    <name evidence="1" type="ORF">BofuT4_P114040.1</name>
</gene>
<dbReference type="Proteomes" id="UP000008177">
    <property type="component" value="Unplaced contigs"/>
</dbReference>
<dbReference type="InParanoid" id="G2Y5G0"/>
<organism evidence="1 2">
    <name type="scientific">Botryotinia fuckeliana (strain T4)</name>
    <name type="common">Noble rot fungus</name>
    <name type="synonym">Botrytis cinerea</name>
    <dbReference type="NCBI Taxonomy" id="999810"/>
    <lineage>
        <taxon>Eukaryota</taxon>
        <taxon>Fungi</taxon>
        <taxon>Dikarya</taxon>
        <taxon>Ascomycota</taxon>
        <taxon>Pezizomycotina</taxon>
        <taxon>Leotiomycetes</taxon>
        <taxon>Helotiales</taxon>
        <taxon>Sclerotiniaceae</taxon>
        <taxon>Botrytis</taxon>
    </lineage>
</organism>
<accession>G2Y5G0</accession>
<dbReference type="HOGENOM" id="CLU_2096501_0_0_1"/>
<proteinExistence type="predicted"/>
<name>G2Y5G0_BOTF4</name>
<evidence type="ECO:0000313" key="2">
    <source>
        <dbReference type="Proteomes" id="UP000008177"/>
    </source>
</evidence>
<sequence>MARKIAYLSYSTSILRTPDARDEQRPLILVKAVKRVALPSPFQNCPSTLAPKRFYSLLVPVHYSIVPQSRETDSWIPGPSPQIPALAQSTQVATPQASTVTSLPLLSILHQEILFR</sequence>
<dbReference type="EMBL" id="FQ790288">
    <property type="protein sequence ID" value="CCD47900.1"/>
    <property type="molecule type" value="Genomic_DNA"/>
</dbReference>
<dbReference type="AlphaFoldDB" id="G2Y5G0"/>